<dbReference type="Proteomes" id="UP000002439">
    <property type="component" value="Chromosome"/>
</dbReference>
<gene>
    <name evidence="9" type="ordered locus">PAE2577</name>
</gene>
<dbReference type="RefSeq" id="WP_011008762.1">
    <property type="nucleotide sequence ID" value="NC_003364.1"/>
</dbReference>
<dbReference type="InterPro" id="IPR006067">
    <property type="entry name" value="NO2/SO3_Rdtase_4Fe4S_dom"/>
</dbReference>
<dbReference type="GO" id="GO:0051539">
    <property type="term" value="F:4 iron, 4 sulfur cluster binding"/>
    <property type="evidence" value="ECO:0007669"/>
    <property type="project" value="UniProtKB-KW"/>
</dbReference>
<dbReference type="GO" id="GO:0020037">
    <property type="term" value="F:heme binding"/>
    <property type="evidence" value="ECO:0007669"/>
    <property type="project" value="InterPro"/>
</dbReference>
<keyword evidence="1" id="KW-0004">4Fe-4S</keyword>
<protein>
    <submittedName>
        <fullName evidence="9">Ferredoxin-nitrite reductase</fullName>
    </submittedName>
</protein>
<dbReference type="PANTHER" id="PTHR32439:SF9">
    <property type="entry name" value="BLR3264 PROTEIN"/>
    <property type="match status" value="1"/>
</dbReference>
<sequence length="534" mass="60620">MSWEEVYKKNLIEKIKRDKHPFKLLEELETLARRHYSDIPEEEFIRLYWLGVVHDRPRTGYLMLRLRIPGGILKPHQLRRIGELSYKYGKNYAEITVRQDIQLHWIELKYLPEVLAQLKDVGILTIGTEGDTVRNITTCPLAGLTVNELFDVRDDVYKIDKAFLLDPIYADLPRKFKITITACPYMCSVPEIQDLALIGVTKDGKYGYTVLIGGGLSLAPRVGRHMPVFVPREMVIEFVKAVLDVWREEPRYRLSRVRARIKFMIDDLGVDKFRELVENRLGQRLEDYPSKPESLGKTDHIGVERLKDGTYAVGVAIPAGIVTGEFLIKLADLAEAVGVKEVRLTQRQNLILAGVPEDKVEIVKEFCQKWGYAVEQTPLVAMSVACTGDPYCNYSISDTKGLLLELIKSLKERFGEIQDLPPIHIVGCPHACAWYWIGNIGLMATTAKMPDGRFVKAYDVLVGGDYGKRTAIGKVLFKKVPADKIKDCITYLVEYYINKRAPGEDFPTFIARIDLRELADYISGKLGVQLALGK</sequence>
<feature type="domain" description="Nitrite/Sulfite reductase ferredoxin-like" evidence="8">
    <location>
        <begin position="59"/>
        <end position="120"/>
    </location>
</feature>
<evidence type="ECO:0000256" key="3">
    <source>
        <dbReference type="ARBA" id="ARBA00022723"/>
    </source>
</evidence>
<dbReference type="InterPro" id="IPR045854">
    <property type="entry name" value="NO2/SO3_Rdtase_4Fe4S_sf"/>
</dbReference>
<dbReference type="KEGG" id="pai:PAE2577"/>
<evidence type="ECO:0000259" key="7">
    <source>
        <dbReference type="Pfam" id="PF01077"/>
    </source>
</evidence>
<dbReference type="Pfam" id="PF01077">
    <property type="entry name" value="NIR_SIR"/>
    <property type="match status" value="2"/>
</dbReference>
<keyword evidence="2" id="KW-0349">Heme</keyword>
<dbReference type="HOGENOM" id="CLU_015667_2_0_2"/>
<keyword evidence="5" id="KW-0408">Iron</keyword>
<proteinExistence type="predicted"/>
<feature type="domain" description="Nitrite/Sulfite reductase ferredoxin-like" evidence="8">
    <location>
        <begin position="306"/>
        <end position="365"/>
    </location>
</feature>
<evidence type="ECO:0000256" key="4">
    <source>
        <dbReference type="ARBA" id="ARBA00023002"/>
    </source>
</evidence>
<dbReference type="GeneID" id="1464635"/>
<dbReference type="SUPFAM" id="SSF55124">
    <property type="entry name" value="Nitrite/Sulfite reductase N-terminal domain-like"/>
    <property type="match status" value="2"/>
</dbReference>
<dbReference type="Pfam" id="PF03460">
    <property type="entry name" value="NIR_SIR_ferr"/>
    <property type="match status" value="2"/>
</dbReference>
<dbReference type="FunCoup" id="Q8ZUW2">
    <property type="interactions" value="53"/>
</dbReference>
<reference evidence="9 10" key="1">
    <citation type="journal article" date="2002" name="Proc. Natl. Acad. Sci. U.S.A.">
        <title>Genome sequence of the hyperthermophilic crenarchaeon Pyrobaculum aerophilum.</title>
        <authorList>
            <person name="Fitz-Gibbon S.T."/>
            <person name="Ladner H."/>
            <person name="Kim U.J."/>
            <person name="Stetter K.O."/>
            <person name="Simon M.I."/>
            <person name="Miller J.H."/>
        </authorList>
    </citation>
    <scope>NUCLEOTIDE SEQUENCE [LARGE SCALE GENOMIC DNA]</scope>
    <source>
        <strain evidence="10">ATCC 51768 / DSM 7523 / JCM 9630 / CIP 104966 / NBRC 100827 / IM2</strain>
    </source>
</reference>
<name>Q8ZUW2_PYRAE</name>
<dbReference type="SUPFAM" id="SSF56014">
    <property type="entry name" value="Nitrite and sulphite reductase 4Fe-4S domain-like"/>
    <property type="match status" value="2"/>
</dbReference>
<feature type="domain" description="Nitrite/sulphite reductase 4Fe-4S" evidence="7">
    <location>
        <begin position="384"/>
        <end position="527"/>
    </location>
</feature>
<dbReference type="InterPro" id="IPR051329">
    <property type="entry name" value="NIR_SIR_4Fe-4S"/>
</dbReference>
<feature type="domain" description="Nitrite/sulphite reductase 4Fe-4S" evidence="7">
    <location>
        <begin position="129"/>
        <end position="284"/>
    </location>
</feature>
<dbReference type="Gene3D" id="3.90.480.20">
    <property type="match status" value="1"/>
</dbReference>
<dbReference type="EMBL" id="AE009441">
    <property type="protein sequence ID" value="AAL64294.1"/>
    <property type="molecule type" value="Genomic_DNA"/>
</dbReference>
<evidence type="ECO:0000256" key="5">
    <source>
        <dbReference type="ARBA" id="ARBA00023004"/>
    </source>
</evidence>
<dbReference type="EnsemblBacteria" id="AAL64294">
    <property type="protein sequence ID" value="AAL64294"/>
    <property type="gene ID" value="PAE2577"/>
</dbReference>
<dbReference type="InterPro" id="IPR036136">
    <property type="entry name" value="Nit/Sulf_reduc_fer-like_dom_sf"/>
</dbReference>
<accession>Q8ZUW2</accession>
<evidence type="ECO:0000256" key="1">
    <source>
        <dbReference type="ARBA" id="ARBA00022485"/>
    </source>
</evidence>
<dbReference type="PATRIC" id="fig|178306.9.peg.1921"/>
<keyword evidence="4" id="KW-0560">Oxidoreductase</keyword>
<dbReference type="GO" id="GO:0046872">
    <property type="term" value="F:metal ion binding"/>
    <property type="evidence" value="ECO:0007669"/>
    <property type="project" value="UniProtKB-KW"/>
</dbReference>
<dbReference type="InParanoid" id="Q8ZUW2"/>
<keyword evidence="3" id="KW-0479">Metal-binding</keyword>
<keyword evidence="10" id="KW-1185">Reference proteome</keyword>
<evidence type="ECO:0000256" key="2">
    <source>
        <dbReference type="ARBA" id="ARBA00022617"/>
    </source>
</evidence>
<evidence type="ECO:0000313" key="9">
    <source>
        <dbReference type="EMBL" id="AAL64294.1"/>
    </source>
</evidence>
<evidence type="ECO:0000256" key="6">
    <source>
        <dbReference type="ARBA" id="ARBA00023014"/>
    </source>
</evidence>
<dbReference type="GO" id="GO:0016491">
    <property type="term" value="F:oxidoreductase activity"/>
    <property type="evidence" value="ECO:0000318"/>
    <property type="project" value="GO_Central"/>
</dbReference>
<dbReference type="STRING" id="178306.PAE2577"/>
<evidence type="ECO:0000259" key="8">
    <source>
        <dbReference type="Pfam" id="PF03460"/>
    </source>
</evidence>
<evidence type="ECO:0000313" key="10">
    <source>
        <dbReference type="Proteomes" id="UP000002439"/>
    </source>
</evidence>
<dbReference type="Gene3D" id="3.30.413.10">
    <property type="entry name" value="Sulfite Reductase Hemoprotein, domain 1"/>
    <property type="match status" value="2"/>
</dbReference>
<dbReference type="PANTHER" id="PTHR32439">
    <property type="entry name" value="FERREDOXIN--NITRITE REDUCTASE, CHLOROPLASTIC"/>
    <property type="match status" value="1"/>
</dbReference>
<dbReference type="InterPro" id="IPR005117">
    <property type="entry name" value="NiRdtase/SiRdtase_haem-b_fer"/>
</dbReference>
<keyword evidence="6" id="KW-0411">Iron-sulfur</keyword>
<organism evidence="9 10">
    <name type="scientific">Pyrobaculum aerophilum (strain ATCC 51768 / DSM 7523 / JCM 9630 / CIP 104966 / NBRC 100827 / IM2)</name>
    <dbReference type="NCBI Taxonomy" id="178306"/>
    <lineage>
        <taxon>Archaea</taxon>
        <taxon>Thermoproteota</taxon>
        <taxon>Thermoprotei</taxon>
        <taxon>Thermoproteales</taxon>
        <taxon>Thermoproteaceae</taxon>
        <taxon>Pyrobaculum</taxon>
    </lineage>
</organism>
<dbReference type="eggNOG" id="arCOG02055">
    <property type="taxonomic scope" value="Archaea"/>
</dbReference>
<dbReference type="AlphaFoldDB" id="Q8ZUW2"/>